<dbReference type="Pfam" id="PF00704">
    <property type="entry name" value="Glyco_hydro_18"/>
    <property type="match status" value="1"/>
</dbReference>
<feature type="domain" description="Fibronectin type-III" evidence="10">
    <location>
        <begin position="241"/>
        <end position="334"/>
    </location>
</feature>
<evidence type="ECO:0000256" key="3">
    <source>
        <dbReference type="ARBA" id="ARBA00012729"/>
    </source>
</evidence>
<evidence type="ECO:0000256" key="1">
    <source>
        <dbReference type="ARBA" id="ARBA00000822"/>
    </source>
</evidence>
<dbReference type="InterPro" id="IPR003961">
    <property type="entry name" value="FN3_dom"/>
</dbReference>
<dbReference type="SUPFAM" id="SSF51055">
    <property type="entry name" value="Carbohydrate binding domain"/>
    <property type="match status" value="2"/>
</dbReference>
<keyword evidence="7 8" id="KW-0326">Glycosidase</keyword>
<dbReference type="PANTHER" id="PTHR11177">
    <property type="entry name" value="CHITINASE"/>
    <property type="match status" value="1"/>
</dbReference>
<dbReference type="eggNOG" id="COG3979">
    <property type="taxonomic scope" value="Bacteria"/>
</dbReference>
<dbReference type="GO" id="GO:0008843">
    <property type="term" value="F:endochitinase activity"/>
    <property type="evidence" value="ECO:0007669"/>
    <property type="project" value="UniProtKB-EC"/>
</dbReference>
<keyword evidence="5" id="KW-0624">Polysaccharide degradation</keyword>
<dbReference type="Gene3D" id="2.60.40.10">
    <property type="entry name" value="Immunoglobulins"/>
    <property type="match status" value="3"/>
</dbReference>
<keyword evidence="6" id="KW-0119">Carbohydrate metabolism</keyword>
<dbReference type="PROSITE" id="PS01095">
    <property type="entry name" value="GH18_1"/>
    <property type="match status" value="1"/>
</dbReference>
<dbReference type="CAZy" id="CBM12">
    <property type="family name" value="Carbohydrate-Binding Module Family 12"/>
</dbReference>
<dbReference type="Proteomes" id="UP000002207">
    <property type="component" value="Chromosome"/>
</dbReference>
<keyword evidence="13" id="KW-1185">Reference proteome</keyword>
<dbReference type="Gene3D" id="3.20.20.80">
    <property type="entry name" value="Glycosidases"/>
    <property type="match status" value="2"/>
</dbReference>
<comment type="catalytic activity">
    <reaction evidence="1">
        <text>Random endo-hydrolysis of N-acetyl-beta-D-glucosaminide (1-&gt;4)-beta-linkages in chitin and chitodextrins.</text>
        <dbReference type="EC" id="3.2.1.14"/>
    </reaction>
</comment>
<dbReference type="InterPro" id="IPR011583">
    <property type="entry name" value="Chitinase_II/V-like_cat"/>
</dbReference>
<evidence type="ECO:0000256" key="7">
    <source>
        <dbReference type="ARBA" id="ARBA00023295"/>
    </source>
</evidence>
<evidence type="ECO:0000259" key="11">
    <source>
        <dbReference type="PROSITE" id="PS51910"/>
    </source>
</evidence>
<evidence type="ECO:0000256" key="6">
    <source>
        <dbReference type="ARBA" id="ARBA00023277"/>
    </source>
</evidence>
<dbReference type="Gene3D" id="2.10.10.20">
    <property type="entry name" value="Carbohydrate-binding module superfamily 5/12"/>
    <property type="match status" value="2"/>
</dbReference>
<dbReference type="PANTHER" id="PTHR11177:SF317">
    <property type="entry name" value="CHITINASE 12-RELATED"/>
    <property type="match status" value="1"/>
</dbReference>
<dbReference type="InterPro" id="IPR001579">
    <property type="entry name" value="Glyco_hydro_18_chit_AS"/>
</dbReference>
<dbReference type="GO" id="GO:0008061">
    <property type="term" value="F:chitin binding"/>
    <property type="evidence" value="ECO:0007669"/>
    <property type="project" value="InterPro"/>
</dbReference>
<protein>
    <recommendedName>
        <fullName evidence="3">chitinase</fullName>
        <ecNumber evidence="3">3.2.1.14</ecNumber>
    </recommendedName>
</protein>
<evidence type="ECO:0000256" key="4">
    <source>
        <dbReference type="ARBA" id="ARBA00022801"/>
    </source>
</evidence>
<evidence type="ECO:0000313" key="13">
    <source>
        <dbReference type="Proteomes" id="UP000002207"/>
    </source>
</evidence>
<evidence type="ECO:0000313" key="12">
    <source>
        <dbReference type="EMBL" id="ACO33699.1"/>
    </source>
</evidence>
<comment type="similarity">
    <text evidence="2">Belongs to the glycosyl hydrolase 18 family. Chitinase class II subfamily.</text>
</comment>
<dbReference type="InterPro" id="IPR036573">
    <property type="entry name" value="CBM_sf_5/12"/>
</dbReference>
<dbReference type="EC" id="3.2.1.14" evidence="3"/>
<dbReference type="CDD" id="cd12215">
    <property type="entry name" value="ChiC_BD"/>
    <property type="match status" value="1"/>
</dbReference>
<feature type="domain" description="Fibronectin type-III" evidence="10">
    <location>
        <begin position="90"/>
        <end position="176"/>
    </location>
</feature>
<reference evidence="12 13" key="1">
    <citation type="journal article" date="2009" name="Appl. Environ. Microbiol.">
        <title>Three genomes from the phylum Acidobacteria provide insight into the lifestyles of these microorganisms in soils.</title>
        <authorList>
            <person name="Ward N.L."/>
            <person name="Challacombe J.F."/>
            <person name="Janssen P.H."/>
            <person name="Henrissat B."/>
            <person name="Coutinho P.M."/>
            <person name="Wu M."/>
            <person name="Xie G."/>
            <person name="Haft D.H."/>
            <person name="Sait M."/>
            <person name="Badger J."/>
            <person name="Barabote R.D."/>
            <person name="Bradley B."/>
            <person name="Brettin T.S."/>
            <person name="Brinkac L.M."/>
            <person name="Bruce D."/>
            <person name="Creasy T."/>
            <person name="Daugherty S.C."/>
            <person name="Davidsen T.M."/>
            <person name="DeBoy R.T."/>
            <person name="Detter J.C."/>
            <person name="Dodson R.J."/>
            <person name="Durkin A.S."/>
            <person name="Ganapathy A."/>
            <person name="Gwinn-Giglio M."/>
            <person name="Han C.S."/>
            <person name="Khouri H."/>
            <person name="Kiss H."/>
            <person name="Kothari S.P."/>
            <person name="Madupu R."/>
            <person name="Nelson K.E."/>
            <person name="Nelson W.C."/>
            <person name="Paulsen I."/>
            <person name="Penn K."/>
            <person name="Ren Q."/>
            <person name="Rosovitz M.J."/>
            <person name="Selengut J.D."/>
            <person name="Shrivastava S."/>
            <person name="Sullivan S.A."/>
            <person name="Tapia R."/>
            <person name="Thompson L.S."/>
            <person name="Watkins K.L."/>
            <person name="Yang Q."/>
            <person name="Yu C."/>
            <person name="Zafar N."/>
            <person name="Zhou L."/>
            <person name="Kuske C.R."/>
        </authorList>
    </citation>
    <scope>NUCLEOTIDE SEQUENCE [LARGE SCALE GENOMIC DNA]</scope>
    <source>
        <strain evidence="13">ATCC 51196 / DSM 11244 / BCRC 80197 / JCM 7670 / NBRC 15755 / NCIMB 13165 / 161</strain>
    </source>
</reference>
<dbReference type="SMART" id="SM00636">
    <property type="entry name" value="Glyco_18"/>
    <property type="match status" value="1"/>
</dbReference>
<name>C1F7Z5_ACIC5</name>
<dbReference type="CDD" id="cd00063">
    <property type="entry name" value="FN3"/>
    <property type="match status" value="3"/>
</dbReference>
<dbReference type="Pfam" id="PF00041">
    <property type="entry name" value="fn3"/>
    <property type="match status" value="3"/>
</dbReference>
<feature type="domain" description="Fibronectin type-III" evidence="10">
    <location>
        <begin position="336"/>
        <end position="420"/>
    </location>
</feature>
<feature type="compositionally biased region" description="Low complexity" evidence="9">
    <location>
        <begin position="72"/>
        <end position="101"/>
    </location>
</feature>
<evidence type="ECO:0000256" key="8">
    <source>
        <dbReference type="RuleBase" id="RU000489"/>
    </source>
</evidence>
<dbReference type="GO" id="GO:0005576">
    <property type="term" value="C:extracellular region"/>
    <property type="evidence" value="ECO:0007669"/>
    <property type="project" value="InterPro"/>
</dbReference>
<dbReference type="InterPro" id="IPR017853">
    <property type="entry name" value="GH"/>
</dbReference>
<dbReference type="GO" id="GO:0006032">
    <property type="term" value="P:chitin catabolic process"/>
    <property type="evidence" value="ECO:0007669"/>
    <property type="project" value="UniProtKB-KW"/>
</dbReference>
<evidence type="ECO:0000256" key="2">
    <source>
        <dbReference type="ARBA" id="ARBA00009121"/>
    </source>
</evidence>
<feature type="region of interest" description="Disordered" evidence="9">
    <location>
        <begin position="66"/>
        <end position="101"/>
    </location>
</feature>
<dbReference type="HOGENOM" id="CLU_002833_14_4_0"/>
<dbReference type="EMBL" id="CP001472">
    <property type="protein sequence ID" value="ACO33699.1"/>
    <property type="molecule type" value="Genomic_DNA"/>
</dbReference>
<dbReference type="PROSITE" id="PS50853">
    <property type="entry name" value="FN3"/>
    <property type="match status" value="3"/>
</dbReference>
<dbReference type="SMART" id="SM00495">
    <property type="entry name" value="ChtBD3"/>
    <property type="match status" value="2"/>
</dbReference>
<gene>
    <name evidence="12" type="ordered locus">ACP_0038</name>
</gene>
<dbReference type="CDD" id="cd12214">
    <property type="entry name" value="ChiA1_BD"/>
    <property type="match status" value="1"/>
</dbReference>
<evidence type="ECO:0000259" key="10">
    <source>
        <dbReference type="PROSITE" id="PS50853"/>
    </source>
</evidence>
<dbReference type="InterPro" id="IPR001223">
    <property type="entry name" value="Glyco_hydro18_cat"/>
</dbReference>
<dbReference type="PROSITE" id="PS51910">
    <property type="entry name" value="GH18_2"/>
    <property type="match status" value="1"/>
</dbReference>
<keyword evidence="4 8" id="KW-0378">Hydrolase</keyword>
<dbReference type="InterPro" id="IPR050314">
    <property type="entry name" value="Glycosyl_Hydrlase_18"/>
</dbReference>
<dbReference type="KEGG" id="aca:ACP_0038"/>
<sequence>MNHSRFIRSLLGVLCLILLLIAAPITLKAQSIPVWQTNTAYTAGQEVSYNGVDYICLQSHTSEPGWDPPDAPALWSPASSTSSCTTAPSSPTGLTASNTTSTGTTLNWGTVTAPANCSITSYTVLENGSSIGTATGTSFTVTGLTASTTYNFAVQATDSDGTSSASTAVPVTTAASSSGGGCGAAWNAATAYTTGMTVSENGISYVANWWTQGQDPATNSGPAGSGKPWTSQGACSSCTQAPATPTGLAASTTYDSANLSWNADTPPAACTVSYTVQVSQQSPVTTSATSATVSGLASSTAYTFTVAATDSAGSSSAATGSFTTQANPCTTAPTSAPANLTAGNTSGSSTVLSWSAVTAPTGCTIGYTITGGPATESTSSTSDVVTGLSPSTSYTFSVAATDHAGTGPASTVAVTTTNAPASYFVGGWFEEWGTYYANSNVADLQTSGVVNSLTDVIYAFAKPASNGTNVVCSLADSYADYQKAVPQVPGATAAASPLLGNFGALMQLKQLHPNLKILISIGGWNPPTYNQLFDTASSTAANRQAFVSSCINMFIQGNIASGVNAPNLFDGFDIDWEFPNAAETNNFTALMTEFRNELNTLSTTTGKTYQLIADLAAGPSTPGAAEFSGNDGGYDTIDIPAVSQELDYLNVDGYNYAGDWSNATNDGSALYDEGQDPLYGTSSTKGCNYIDCTVQYYLSHGAPAAKYTMGIPLYGVGWAGGLTSTNSGMYQNATGATDGAGAMTTNGTTPVPLANGTGLCTSGNNQSSPAAGCDPLLTDGMATYGTIENMMSHGFTVSFDSTRCATRMFNASTAPFSDWAFSFDDANSVQCKVDYIKQYGLGGAYVWALKDDDSSGTLTKAVAADLNQ</sequence>
<evidence type="ECO:0000256" key="9">
    <source>
        <dbReference type="SAM" id="MobiDB-lite"/>
    </source>
</evidence>
<evidence type="ECO:0000256" key="5">
    <source>
        <dbReference type="ARBA" id="ARBA00023024"/>
    </source>
</evidence>
<proteinExistence type="inferred from homology"/>
<dbReference type="GO" id="GO:0030246">
    <property type="term" value="F:carbohydrate binding"/>
    <property type="evidence" value="ECO:0007669"/>
    <property type="project" value="InterPro"/>
</dbReference>
<dbReference type="STRING" id="240015.ACP_0038"/>
<feature type="domain" description="GH18" evidence="11">
    <location>
        <begin position="423"/>
        <end position="868"/>
    </location>
</feature>
<dbReference type="Pfam" id="PF02839">
    <property type="entry name" value="CBM_5_12"/>
    <property type="match status" value="2"/>
</dbReference>
<accession>C1F7Z5</accession>
<dbReference type="SUPFAM" id="SSF49265">
    <property type="entry name" value="Fibronectin type III"/>
    <property type="match status" value="2"/>
</dbReference>
<dbReference type="InterPro" id="IPR003610">
    <property type="entry name" value="CBM5/12"/>
</dbReference>
<dbReference type="SMART" id="SM00060">
    <property type="entry name" value="FN3"/>
    <property type="match status" value="3"/>
</dbReference>
<dbReference type="SUPFAM" id="SSF51445">
    <property type="entry name" value="(Trans)glycosidases"/>
    <property type="match status" value="1"/>
</dbReference>
<dbReference type="AlphaFoldDB" id="C1F7Z5"/>
<dbReference type="CAZy" id="GH18">
    <property type="family name" value="Glycoside Hydrolase Family 18"/>
</dbReference>
<dbReference type="CAZy" id="CBM5">
    <property type="family name" value="Carbohydrate-Binding Module Family 5"/>
</dbReference>
<dbReference type="InterPro" id="IPR036116">
    <property type="entry name" value="FN3_sf"/>
</dbReference>
<dbReference type="InParanoid" id="C1F7Z5"/>
<dbReference type="RefSeq" id="WP_012680449.1">
    <property type="nucleotide sequence ID" value="NC_012483.1"/>
</dbReference>
<dbReference type="GO" id="GO:0005975">
    <property type="term" value="P:carbohydrate metabolic process"/>
    <property type="evidence" value="ECO:0007669"/>
    <property type="project" value="InterPro"/>
</dbReference>
<dbReference type="eggNOG" id="COG3325">
    <property type="taxonomic scope" value="Bacteria"/>
</dbReference>
<organism evidence="12 13">
    <name type="scientific">Acidobacterium capsulatum (strain ATCC 51196 / DSM 11244 / BCRC 80197 / JCM 7670 / NBRC 15755 / NCIMB 13165 / 161)</name>
    <dbReference type="NCBI Taxonomy" id="240015"/>
    <lineage>
        <taxon>Bacteria</taxon>
        <taxon>Pseudomonadati</taxon>
        <taxon>Acidobacteriota</taxon>
        <taxon>Terriglobia</taxon>
        <taxon>Terriglobales</taxon>
        <taxon>Acidobacteriaceae</taxon>
        <taxon>Acidobacterium</taxon>
    </lineage>
</organism>
<keyword evidence="5" id="KW-0146">Chitin degradation</keyword>
<dbReference type="InterPro" id="IPR013783">
    <property type="entry name" value="Ig-like_fold"/>
</dbReference>